<evidence type="ECO:0000313" key="3">
    <source>
        <dbReference type="Proteomes" id="UP000320359"/>
    </source>
</evidence>
<proteinExistence type="predicted"/>
<name>A0A552WZA1_9GAMM</name>
<dbReference type="Gene3D" id="3.30.200.20">
    <property type="entry name" value="Phosphorylase Kinase, domain 1"/>
    <property type="match status" value="1"/>
</dbReference>
<gene>
    <name evidence="2" type="ORF">FM042_10865</name>
</gene>
<dbReference type="RefSeq" id="WP_143236470.1">
    <property type="nucleotide sequence ID" value="NZ_VJWL01000004.1"/>
</dbReference>
<protein>
    <submittedName>
        <fullName evidence="2">Phosphotransferase</fullName>
    </submittedName>
</protein>
<dbReference type="SUPFAM" id="SSF56112">
    <property type="entry name" value="Protein kinase-like (PK-like)"/>
    <property type="match status" value="1"/>
</dbReference>
<comment type="caution">
    <text evidence="2">The sequence shown here is derived from an EMBL/GenBank/DDBJ whole genome shotgun (WGS) entry which is preliminary data.</text>
</comment>
<feature type="domain" description="Aminoglycoside phosphotransferase" evidence="1">
    <location>
        <begin position="23"/>
        <end position="239"/>
    </location>
</feature>
<accession>A0A552WZA1</accession>
<evidence type="ECO:0000313" key="2">
    <source>
        <dbReference type="EMBL" id="TRW48148.1"/>
    </source>
</evidence>
<evidence type="ECO:0000259" key="1">
    <source>
        <dbReference type="Pfam" id="PF01636"/>
    </source>
</evidence>
<dbReference type="Gene3D" id="3.90.1200.10">
    <property type="match status" value="1"/>
</dbReference>
<dbReference type="AlphaFoldDB" id="A0A552WZA1"/>
<dbReference type="Proteomes" id="UP000320359">
    <property type="component" value="Unassembled WGS sequence"/>
</dbReference>
<sequence>MMERTQTLHHWVAQVLGHENMEVAPLAGDASFRRYFRVHDAQAKKTWILVDAPPPESLEPFISLAQAYREAGVHVPAVIGAQYDSGMMLLEDFGDQLFHSALTAESAPLLYARALAELPAIMHVTEHRKGAIPPYDRALLERENGLFRDWLLGTHLQLTLTPAEEKLWERVSARMVHQALAQPSVGVHRDYHSRNLMLTPSQTIGVIDFQDAVTGPITYDAVSLLRDCYVRWPSDFVQRLSQQCRELLQDRGLLDTSVSAEQWQEWFDWMGLQRHTKASGIFARLYHRDGKQSYLGDIPNTVQYLVDVAAEHSDLADYHDWLVTRIQPAIHERREATGAM</sequence>
<organism evidence="2 3">
    <name type="scientific">Aliidiomarina halalkaliphila</name>
    <dbReference type="NCBI Taxonomy" id="2593535"/>
    <lineage>
        <taxon>Bacteria</taxon>
        <taxon>Pseudomonadati</taxon>
        <taxon>Pseudomonadota</taxon>
        <taxon>Gammaproteobacteria</taxon>
        <taxon>Alteromonadales</taxon>
        <taxon>Idiomarinaceae</taxon>
        <taxon>Aliidiomarina</taxon>
    </lineage>
</organism>
<keyword evidence="2" id="KW-0808">Transferase</keyword>
<dbReference type="OrthoDB" id="9809275at2"/>
<dbReference type="EMBL" id="VJWL01000004">
    <property type="protein sequence ID" value="TRW48148.1"/>
    <property type="molecule type" value="Genomic_DNA"/>
</dbReference>
<dbReference type="GO" id="GO:0016740">
    <property type="term" value="F:transferase activity"/>
    <property type="evidence" value="ECO:0007669"/>
    <property type="project" value="UniProtKB-KW"/>
</dbReference>
<dbReference type="InterPro" id="IPR002575">
    <property type="entry name" value="Aminoglycoside_PTrfase"/>
</dbReference>
<keyword evidence="3" id="KW-1185">Reference proteome</keyword>
<reference evidence="2 3" key="1">
    <citation type="submission" date="2019-07" db="EMBL/GenBank/DDBJ databases">
        <authorList>
            <person name="Yang M."/>
            <person name="Zhao D."/>
            <person name="Xiang H."/>
        </authorList>
    </citation>
    <scope>NUCLEOTIDE SEQUENCE [LARGE SCALE GENOMIC DNA]</scope>
    <source>
        <strain evidence="2 3">IM1326</strain>
    </source>
</reference>
<dbReference type="InterPro" id="IPR011009">
    <property type="entry name" value="Kinase-like_dom_sf"/>
</dbReference>
<dbReference type="Pfam" id="PF01636">
    <property type="entry name" value="APH"/>
    <property type="match status" value="1"/>
</dbReference>